<dbReference type="InterPro" id="IPR027417">
    <property type="entry name" value="P-loop_NTPase"/>
</dbReference>
<comment type="subcellular location">
    <subcellularLocation>
        <location evidence="1">Cell membrane</location>
        <topology evidence="1">Multi-pass membrane protein</topology>
    </subcellularLocation>
</comment>
<dbReference type="InterPro" id="IPR003439">
    <property type="entry name" value="ABC_transporter-like_ATP-bd"/>
</dbReference>
<feature type="transmembrane region" description="Helical" evidence="5">
    <location>
        <begin position="21"/>
        <end position="46"/>
    </location>
</feature>
<accession>A0A177N2Y3</accession>
<comment type="caution">
    <text evidence="8">The sequence shown here is derived from an EMBL/GenBank/DDBJ whole genome shotgun (WGS) entry which is preliminary data.</text>
</comment>
<dbReference type="GO" id="GO:0015421">
    <property type="term" value="F:ABC-type oligopeptide transporter activity"/>
    <property type="evidence" value="ECO:0007669"/>
    <property type="project" value="TreeGrafter"/>
</dbReference>
<name>A0A177N2Y3_9GAMM</name>
<feature type="transmembrane region" description="Helical" evidence="5">
    <location>
        <begin position="58"/>
        <end position="83"/>
    </location>
</feature>
<keyword evidence="3 5" id="KW-1133">Transmembrane helix</keyword>
<dbReference type="InterPro" id="IPR036640">
    <property type="entry name" value="ABC1_TM_sf"/>
</dbReference>
<proteinExistence type="predicted"/>
<evidence type="ECO:0000259" key="7">
    <source>
        <dbReference type="PROSITE" id="PS50929"/>
    </source>
</evidence>
<evidence type="ECO:0000256" key="3">
    <source>
        <dbReference type="ARBA" id="ARBA00022989"/>
    </source>
</evidence>
<dbReference type="PANTHER" id="PTHR43394">
    <property type="entry name" value="ATP-DEPENDENT PERMEASE MDL1, MITOCHONDRIAL"/>
    <property type="match status" value="1"/>
</dbReference>
<evidence type="ECO:0000256" key="2">
    <source>
        <dbReference type="ARBA" id="ARBA00022692"/>
    </source>
</evidence>
<dbReference type="Gene3D" id="3.40.50.300">
    <property type="entry name" value="P-loop containing nucleotide triphosphate hydrolases"/>
    <property type="match status" value="1"/>
</dbReference>
<dbReference type="GO" id="GO:0005886">
    <property type="term" value="C:plasma membrane"/>
    <property type="evidence" value="ECO:0007669"/>
    <property type="project" value="UniProtKB-SubCell"/>
</dbReference>
<dbReference type="PANTHER" id="PTHR43394:SF4">
    <property type="entry name" value="TOXIN SECRETION ABC TRANSPORTER ATP-BINDING PROTEIN"/>
    <property type="match status" value="1"/>
</dbReference>
<sequence length="552" mass="60519">MASHDPLQRLKQLILIEREDIGSLVAYGVGIGLMSLATPVAVQALVNTIAFGALLQPLVVLTLILLVLLSFSNSLVALQFYVVEMLQRRLFVRLFGEAAERLRNAAITVRDQQYLPELANRFFDVVSLQKTAASLLLETLGYLLQTLIGMLLLAFYHPLLLAFDLFLVAALYLILFVMGKQGIPTAIEQSRAKYTAAAWLENIAANPLLGKSRRGEDFVNQQTERIARHYLAACVNHFRILSRQNIGALVLHTLANTALLGMGGWMVIERQLSLGQLIAAELVVNAMVYGLTRLGKTLDNFYELVASVDKIGYLLDLPQEAGHGGQPQHFEQGCRVEIRQLCLPDTPYSDPANRLDLTLEPGERLAISTGAERGTLLDAIFGLRAASSGQILLNGEDLRDLSLRYLRDSIGLVRHAELVEATVAENLSLGSDLALADMRRALDQVGLLETISALPDGLNTALCPHGAPLSEEQALRLTLARAIAVKPQLLLIDKTLDRIDARYLPGILECLTAADAPWSLLVISHEPLVLARFRRQAVLVEGRLQETLTEGA</sequence>
<keyword evidence="4 5" id="KW-0472">Membrane</keyword>
<reference evidence="8 9" key="1">
    <citation type="submission" date="2016-03" db="EMBL/GenBank/DDBJ databases">
        <authorList>
            <person name="Ploux O."/>
        </authorList>
    </citation>
    <scope>NUCLEOTIDE SEQUENCE [LARGE SCALE GENOMIC DNA]</scope>
    <source>
        <strain evidence="8 9">R-45378</strain>
    </source>
</reference>
<dbReference type="Gene3D" id="1.20.1560.10">
    <property type="entry name" value="ABC transporter type 1, transmembrane domain"/>
    <property type="match status" value="1"/>
</dbReference>
<feature type="transmembrane region" description="Helical" evidence="5">
    <location>
        <begin position="246"/>
        <end position="268"/>
    </location>
</feature>
<feature type="transmembrane region" description="Helical" evidence="5">
    <location>
        <begin position="161"/>
        <end position="179"/>
    </location>
</feature>
<protein>
    <submittedName>
        <fullName evidence="8">Xenobiotic-transporting ATPase</fullName>
    </submittedName>
</protein>
<dbReference type="PROSITE" id="PS50893">
    <property type="entry name" value="ABC_TRANSPORTER_2"/>
    <property type="match status" value="1"/>
</dbReference>
<dbReference type="GO" id="GO:0016887">
    <property type="term" value="F:ATP hydrolysis activity"/>
    <property type="evidence" value="ECO:0007669"/>
    <property type="project" value="InterPro"/>
</dbReference>
<feature type="transmembrane region" description="Helical" evidence="5">
    <location>
        <begin position="135"/>
        <end position="155"/>
    </location>
</feature>
<keyword evidence="2 5" id="KW-0812">Transmembrane</keyword>
<dbReference type="GO" id="GO:0005524">
    <property type="term" value="F:ATP binding"/>
    <property type="evidence" value="ECO:0007669"/>
    <property type="project" value="InterPro"/>
</dbReference>
<organism evidence="8 9">
    <name type="scientific">Methylomonas koyamae</name>
    <dbReference type="NCBI Taxonomy" id="702114"/>
    <lineage>
        <taxon>Bacteria</taxon>
        <taxon>Pseudomonadati</taxon>
        <taxon>Pseudomonadota</taxon>
        <taxon>Gammaproteobacteria</taxon>
        <taxon>Methylococcales</taxon>
        <taxon>Methylococcaceae</taxon>
        <taxon>Methylomonas</taxon>
    </lineage>
</organism>
<gene>
    <name evidence="8" type="ORF">A1507_02285</name>
</gene>
<dbReference type="AlphaFoldDB" id="A0A177N2Y3"/>
<evidence type="ECO:0000313" key="8">
    <source>
        <dbReference type="EMBL" id="OAI12338.1"/>
    </source>
</evidence>
<dbReference type="InterPro" id="IPR039421">
    <property type="entry name" value="Type_1_exporter"/>
</dbReference>
<dbReference type="PROSITE" id="PS50929">
    <property type="entry name" value="ABC_TM1F"/>
    <property type="match status" value="1"/>
</dbReference>
<dbReference type="SUPFAM" id="SSF90123">
    <property type="entry name" value="ABC transporter transmembrane region"/>
    <property type="match status" value="1"/>
</dbReference>
<dbReference type="RefSeq" id="WP_064021894.1">
    <property type="nucleotide sequence ID" value="NZ_LUUJ01000110.1"/>
</dbReference>
<dbReference type="EMBL" id="LUUJ01000110">
    <property type="protein sequence ID" value="OAI12338.1"/>
    <property type="molecule type" value="Genomic_DNA"/>
</dbReference>
<feature type="domain" description="ABC transmembrane type-1" evidence="7">
    <location>
        <begin position="28"/>
        <end position="303"/>
    </location>
</feature>
<dbReference type="Pfam" id="PF00005">
    <property type="entry name" value="ABC_tran"/>
    <property type="match status" value="1"/>
</dbReference>
<dbReference type="Proteomes" id="UP000077857">
    <property type="component" value="Unassembled WGS sequence"/>
</dbReference>
<dbReference type="OrthoDB" id="311344at2"/>
<feature type="domain" description="ABC transporter" evidence="6">
    <location>
        <begin position="336"/>
        <end position="552"/>
    </location>
</feature>
<dbReference type="SUPFAM" id="SSF52540">
    <property type="entry name" value="P-loop containing nucleoside triphosphate hydrolases"/>
    <property type="match status" value="1"/>
</dbReference>
<evidence type="ECO:0000256" key="1">
    <source>
        <dbReference type="ARBA" id="ARBA00004651"/>
    </source>
</evidence>
<dbReference type="InterPro" id="IPR011527">
    <property type="entry name" value="ABC1_TM_dom"/>
</dbReference>
<evidence type="ECO:0000259" key="6">
    <source>
        <dbReference type="PROSITE" id="PS50893"/>
    </source>
</evidence>
<evidence type="ECO:0000256" key="5">
    <source>
        <dbReference type="SAM" id="Phobius"/>
    </source>
</evidence>
<dbReference type="Pfam" id="PF00664">
    <property type="entry name" value="ABC_membrane"/>
    <property type="match status" value="1"/>
</dbReference>
<evidence type="ECO:0000256" key="4">
    <source>
        <dbReference type="ARBA" id="ARBA00023136"/>
    </source>
</evidence>
<evidence type="ECO:0000313" key="9">
    <source>
        <dbReference type="Proteomes" id="UP000077857"/>
    </source>
</evidence>